<sequence length="110" mass="12496">MVSSEIVHAVADKPEGIRHGPMSLGMAYTKTIKGPYRVLNNKSPVFNAKVMGELEDPFLWKDKRGYHVVFKDHKGKYTDEWGEGVLAHSVNWINWKIDKNPKPTQNHPVG</sequence>
<dbReference type="RefSeq" id="WP_218159217.1">
    <property type="nucleotide sequence ID" value="NZ_FOXH01000006.1"/>
</dbReference>
<organism evidence="1 2">
    <name type="scientific">Pseudarcicella hirudinis</name>
    <dbReference type="NCBI Taxonomy" id="1079859"/>
    <lineage>
        <taxon>Bacteria</taxon>
        <taxon>Pseudomonadati</taxon>
        <taxon>Bacteroidota</taxon>
        <taxon>Cytophagia</taxon>
        <taxon>Cytophagales</taxon>
        <taxon>Flectobacillaceae</taxon>
        <taxon>Pseudarcicella</taxon>
    </lineage>
</organism>
<evidence type="ECO:0000313" key="1">
    <source>
        <dbReference type="EMBL" id="SFP87120.1"/>
    </source>
</evidence>
<dbReference type="InterPro" id="IPR023296">
    <property type="entry name" value="Glyco_hydro_beta-prop_sf"/>
</dbReference>
<dbReference type="AlphaFoldDB" id="A0A1I5TVL1"/>
<keyword evidence="2" id="KW-1185">Reference proteome</keyword>
<dbReference type="EMBL" id="FOXH01000006">
    <property type="protein sequence ID" value="SFP87120.1"/>
    <property type="molecule type" value="Genomic_DNA"/>
</dbReference>
<gene>
    <name evidence="1" type="ORF">SAMN04515674_106226</name>
</gene>
<protein>
    <submittedName>
        <fullName evidence="1">Uncharacterized protein</fullName>
    </submittedName>
</protein>
<dbReference type="Proteomes" id="UP000199306">
    <property type="component" value="Unassembled WGS sequence"/>
</dbReference>
<dbReference type="Gene3D" id="2.115.10.20">
    <property type="entry name" value="Glycosyl hydrolase domain, family 43"/>
    <property type="match status" value="1"/>
</dbReference>
<reference evidence="1 2" key="1">
    <citation type="submission" date="2016-10" db="EMBL/GenBank/DDBJ databases">
        <authorList>
            <person name="de Groot N.N."/>
        </authorList>
    </citation>
    <scope>NUCLEOTIDE SEQUENCE [LARGE SCALE GENOMIC DNA]</scope>
    <source>
        <strain evidence="2">E92,LMG 26720,CCM 7988</strain>
    </source>
</reference>
<accession>A0A1I5TVL1</accession>
<proteinExistence type="predicted"/>
<evidence type="ECO:0000313" key="2">
    <source>
        <dbReference type="Proteomes" id="UP000199306"/>
    </source>
</evidence>
<name>A0A1I5TVL1_9BACT</name>